<feature type="region of interest" description="Disordered" evidence="1">
    <location>
        <begin position="35"/>
        <end position="104"/>
    </location>
</feature>
<comment type="caution">
    <text evidence="3">The sequence shown here is derived from an EMBL/GenBank/DDBJ whole genome shotgun (WGS) entry which is preliminary data.</text>
</comment>
<keyword evidence="2" id="KW-0472">Membrane</keyword>
<protein>
    <submittedName>
        <fullName evidence="3">Uncharacterized protein</fullName>
    </submittedName>
</protein>
<evidence type="ECO:0000256" key="2">
    <source>
        <dbReference type="SAM" id="Phobius"/>
    </source>
</evidence>
<organism evidence="3 4">
    <name type="scientific">Phytomonospora endophytica</name>
    <dbReference type="NCBI Taxonomy" id="714109"/>
    <lineage>
        <taxon>Bacteria</taxon>
        <taxon>Bacillati</taxon>
        <taxon>Actinomycetota</taxon>
        <taxon>Actinomycetes</taxon>
        <taxon>Micromonosporales</taxon>
        <taxon>Micromonosporaceae</taxon>
        <taxon>Phytomonospora</taxon>
    </lineage>
</organism>
<dbReference type="Proteomes" id="UP000548476">
    <property type="component" value="Unassembled WGS sequence"/>
</dbReference>
<feature type="transmembrane region" description="Helical" evidence="2">
    <location>
        <begin position="106"/>
        <end position="125"/>
    </location>
</feature>
<name>A0A841FJL9_9ACTN</name>
<dbReference type="RefSeq" id="WP_184786218.1">
    <property type="nucleotide sequence ID" value="NZ_BONT01000115.1"/>
</dbReference>
<gene>
    <name evidence="3" type="ORF">HNR73_001194</name>
</gene>
<keyword evidence="2" id="KW-0812">Transmembrane</keyword>
<dbReference type="PROSITE" id="PS51257">
    <property type="entry name" value="PROKAR_LIPOPROTEIN"/>
    <property type="match status" value="1"/>
</dbReference>
<keyword evidence="4" id="KW-1185">Reference proteome</keyword>
<evidence type="ECO:0000313" key="4">
    <source>
        <dbReference type="Proteomes" id="UP000548476"/>
    </source>
</evidence>
<proteinExistence type="predicted"/>
<reference evidence="3 4" key="1">
    <citation type="submission" date="2020-08" db="EMBL/GenBank/DDBJ databases">
        <title>Genomic Encyclopedia of Type Strains, Phase IV (KMG-IV): sequencing the most valuable type-strain genomes for metagenomic binning, comparative biology and taxonomic classification.</title>
        <authorList>
            <person name="Goeker M."/>
        </authorList>
    </citation>
    <scope>NUCLEOTIDE SEQUENCE [LARGE SCALE GENOMIC DNA]</scope>
    <source>
        <strain evidence="3 4">YIM 65646</strain>
    </source>
</reference>
<evidence type="ECO:0000256" key="1">
    <source>
        <dbReference type="SAM" id="MobiDB-lite"/>
    </source>
</evidence>
<dbReference type="EMBL" id="JACHGT010000002">
    <property type="protein sequence ID" value="MBB6033347.1"/>
    <property type="molecule type" value="Genomic_DNA"/>
</dbReference>
<sequence length="140" mass="13674">MRTQGTVKRRSLLGSLSFVALTVVGCAAMLLPSALSGRGGADQAPPFSLVDDAGGGSESPGSEPSSAPSTHTPTPGPGNPMPGGEEGDGKAPAEGGGGGGFGEMSFGVQTALSLGLVAIFALFLIPGRRPPRSAGGRTGR</sequence>
<feature type="transmembrane region" description="Helical" evidence="2">
    <location>
        <begin position="12"/>
        <end position="31"/>
    </location>
</feature>
<evidence type="ECO:0000313" key="3">
    <source>
        <dbReference type="EMBL" id="MBB6033347.1"/>
    </source>
</evidence>
<accession>A0A841FJL9</accession>
<feature type="compositionally biased region" description="Low complexity" evidence="1">
    <location>
        <begin position="59"/>
        <end position="73"/>
    </location>
</feature>
<dbReference type="AlphaFoldDB" id="A0A841FJL9"/>
<keyword evidence="2" id="KW-1133">Transmembrane helix</keyword>